<dbReference type="PANTHER" id="PTHR11066:SF64">
    <property type="entry name" value="ACYL-COA THIOESTERASE (AFU_ORTHOLOGUE AFUA_1G12060)"/>
    <property type="match status" value="1"/>
</dbReference>
<dbReference type="GO" id="GO:0009062">
    <property type="term" value="P:fatty acid catabolic process"/>
    <property type="evidence" value="ECO:0007669"/>
    <property type="project" value="TreeGrafter"/>
</dbReference>
<dbReference type="InterPro" id="IPR049449">
    <property type="entry name" value="TesB_ACOT8-like_N"/>
</dbReference>
<dbReference type="RefSeq" id="XP_064659467.1">
    <property type="nucleotide sequence ID" value="XM_064802106.1"/>
</dbReference>
<evidence type="ECO:0000259" key="3">
    <source>
        <dbReference type="Pfam" id="PF13622"/>
    </source>
</evidence>
<dbReference type="CDD" id="cd03445">
    <property type="entry name" value="Thioesterase_II_repeat2"/>
    <property type="match status" value="1"/>
</dbReference>
<evidence type="ECO:0000259" key="4">
    <source>
        <dbReference type="Pfam" id="PF20789"/>
    </source>
</evidence>
<feature type="domain" description="Acyl-CoA thioesterase-like C-terminal" evidence="4">
    <location>
        <begin position="183"/>
        <end position="316"/>
    </location>
</feature>
<dbReference type="GO" id="GO:0006637">
    <property type="term" value="P:acyl-CoA metabolic process"/>
    <property type="evidence" value="ECO:0007669"/>
    <property type="project" value="InterPro"/>
</dbReference>
<dbReference type="InterPro" id="IPR042171">
    <property type="entry name" value="Acyl-CoA_hotdog"/>
</dbReference>
<dbReference type="PANTHER" id="PTHR11066">
    <property type="entry name" value="ACYL-COA THIOESTERASE"/>
    <property type="match status" value="1"/>
</dbReference>
<evidence type="ECO:0000256" key="2">
    <source>
        <dbReference type="ARBA" id="ARBA00022801"/>
    </source>
</evidence>
<dbReference type="Pfam" id="PF13622">
    <property type="entry name" value="4HBT_3"/>
    <property type="match status" value="1"/>
</dbReference>
<dbReference type="InterPro" id="IPR049450">
    <property type="entry name" value="ACOT8-like_C"/>
</dbReference>
<accession>A0AAV9PCP5</accession>
<proteinExistence type="inferred from homology"/>
<dbReference type="Gene3D" id="2.40.160.210">
    <property type="entry name" value="Acyl-CoA thioesterase, double hotdog domain"/>
    <property type="match status" value="1"/>
</dbReference>
<organism evidence="5 6">
    <name type="scientific">Saxophila tyrrhenica</name>
    <dbReference type="NCBI Taxonomy" id="1690608"/>
    <lineage>
        <taxon>Eukaryota</taxon>
        <taxon>Fungi</taxon>
        <taxon>Dikarya</taxon>
        <taxon>Ascomycota</taxon>
        <taxon>Pezizomycotina</taxon>
        <taxon>Dothideomycetes</taxon>
        <taxon>Dothideomycetidae</taxon>
        <taxon>Mycosphaerellales</taxon>
        <taxon>Extremaceae</taxon>
        <taxon>Saxophila</taxon>
    </lineage>
</organism>
<reference evidence="5 6" key="1">
    <citation type="submission" date="2023-08" db="EMBL/GenBank/DDBJ databases">
        <title>Black Yeasts Isolated from many extreme environments.</title>
        <authorList>
            <person name="Coleine C."/>
            <person name="Stajich J.E."/>
            <person name="Selbmann L."/>
        </authorList>
    </citation>
    <scope>NUCLEOTIDE SEQUENCE [LARGE SCALE GENOMIC DNA]</scope>
    <source>
        <strain evidence="5 6">CCFEE 5935</strain>
    </source>
</reference>
<dbReference type="GO" id="GO:0005782">
    <property type="term" value="C:peroxisomal matrix"/>
    <property type="evidence" value="ECO:0007669"/>
    <property type="project" value="UniProtKB-SubCell"/>
</dbReference>
<feature type="domain" description="Acyl-CoA thioesterase-like N-terminal HotDog" evidence="3">
    <location>
        <begin position="39"/>
        <end position="116"/>
    </location>
</feature>
<dbReference type="CDD" id="cd03444">
    <property type="entry name" value="Thioesterase_II_repeat1"/>
    <property type="match status" value="1"/>
</dbReference>
<dbReference type="SUPFAM" id="SSF54637">
    <property type="entry name" value="Thioesterase/thiol ester dehydrase-isomerase"/>
    <property type="match status" value="2"/>
</dbReference>
<dbReference type="EMBL" id="JAVRRT010000007">
    <property type="protein sequence ID" value="KAK5170269.1"/>
    <property type="molecule type" value="Genomic_DNA"/>
</dbReference>
<comment type="similarity">
    <text evidence="1">Belongs to the C/M/P thioester hydrolase family.</text>
</comment>
<comment type="caution">
    <text evidence="5">The sequence shown here is derived from an EMBL/GenBank/DDBJ whole genome shotgun (WGS) entry which is preliminary data.</text>
</comment>
<evidence type="ECO:0000256" key="1">
    <source>
        <dbReference type="ARBA" id="ARBA00006538"/>
    </source>
</evidence>
<dbReference type="Proteomes" id="UP001337655">
    <property type="component" value="Unassembled WGS sequence"/>
</dbReference>
<gene>
    <name evidence="5" type="ORF">LTR77_004855</name>
</gene>
<name>A0AAV9PCP5_9PEZI</name>
<dbReference type="AlphaFoldDB" id="A0AAV9PCP5"/>
<evidence type="ECO:0000313" key="6">
    <source>
        <dbReference type="Proteomes" id="UP001337655"/>
    </source>
</evidence>
<evidence type="ECO:0008006" key="7">
    <source>
        <dbReference type="Google" id="ProtNLM"/>
    </source>
</evidence>
<evidence type="ECO:0000313" key="5">
    <source>
        <dbReference type="EMBL" id="KAK5170269.1"/>
    </source>
</evidence>
<dbReference type="InterPro" id="IPR003703">
    <property type="entry name" value="Acyl_CoA_thio"/>
</dbReference>
<protein>
    <recommendedName>
        <fullName evidence="7">Thioesterase/thiol ester dehydrase-isomerase</fullName>
    </recommendedName>
</protein>
<dbReference type="GO" id="GO:0047617">
    <property type="term" value="F:fatty acyl-CoA hydrolase activity"/>
    <property type="evidence" value="ECO:0007669"/>
    <property type="project" value="InterPro"/>
</dbReference>
<dbReference type="GeneID" id="89926199"/>
<dbReference type="Pfam" id="PF20789">
    <property type="entry name" value="4HBT_3C"/>
    <property type="match status" value="1"/>
</dbReference>
<dbReference type="InterPro" id="IPR029069">
    <property type="entry name" value="HotDog_dom_sf"/>
</dbReference>
<sequence>MAPPENGNEKIDFTKLIALDKLDSTTFRSKALAFGPANGNRTYGGHVYMQACYAAAQTVPKGMALHNVTGWFLLLGKADERFTYRVRKIRDGGYCTRGVDVLQETGSVVSFTCICSFKRPERKSTKTLDIQSTIDLRKEYAAVLGNKRPDEHQEMPGVDAPWYWEFSRRNNNYTDPFPGLTLHKVDMERYNSSKPPLERRNLKYYSVIGGMPSVEEDINMHICAHLYASDRNSLFVISNNLGIGNDYSQIASLSHTVIMHADGAELSMVDRKTGQPLWFVQEAWTGGSRHGRGLHQSRMWREDGLQVASTIQDGMMRLKSDDGKGKAGFSPEQMAQQLEEKLKKDRRQGKL</sequence>
<keyword evidence="2" id="KW-0378">Hydrolase</keyword>
<keyword evidence="6" id="KW-1185">Reference proteome</keyword>